<dbReference type="Gene3D" id="1.50.10.20">
    <property type="match status" value="2"/>
</dbReference>
<evidence type="ECO:0000256" key="4">
    <source>
        <dbReference type="ARBA" id="ARBA00023235"/>
    </source>
</evidence>
<comment type="similarity">
    <text evidence="2">Belongs to the terpene cyclase/mutase family.</text>
</comment>
<dbReference type="SUPFAM" id="SSF48239">
    <property type="entry name" value="Terpenoid cyclases/Protein prenyltransferases"/>
    <property type="match status" value="2"/>
</dbReference>
<dbReference type="AlphaFoldDB" id="A0A7S7NWG6"/>
<dbReference type="InterPro" id="IPR006400">
    <property type="entry name" value="Hopene-cyclase"/>
</dbReference>
<evidence type="ECO:0000313" key="8">
    <source>
        <dbReference type="Proteomes" id="UP000593892"/>
    </source>
</evidence>
<dbReference type="PANTHER" id="PTHR11764">
    <property type="entry name" value="TERPENE CYCLASE/MUTASE FAMILY MEMBER"/>
    <property type="match status" value="1"/>
</dbReference>
<dbReference type="Pfam" id="PF13243">
    <property type="entry name" value="SQHop_cyclase_C"/>
    <property type="match status" value="1"/>
</dbReference>
<dbReference type="PANTHER" id="PTHR11764:SF20">
    <property type="entry name" value="LANOSTEROL SYNTHASE"/>
    <property type="match status" value="1"/>
</dbReference>
<dbReference type="InterPro" id="IPR008930">
    <property type="entry name" value="Terpenoid_cyclase/PrenylTrfase"/>
</dbReference>
<dbReference type="KEGG" id="pfer:IRI77_14385"/>
<evidence type="ECO:0000259" key="6">
    <source>
        <dbReference type="Pfam" id="PF13249"/>
    </source>
</evidence>
<accession>A0A7S7NWG6</accession>
<dbReference type="Proteomes" id="UP000593892">
    <property type="component" value="Chromosome"/>
</dbReference>
<dbReference type="InterPro" id="IPR002365">
    <property type="entry name" value="Terpene_synthase_CS"/>
</dbReference>
<dbReference type="NCBIfam" id="TIGR01507">
    <property type="entry name" value="hopene_cyclase"/>
    <property type="match status" value="1"/>
</dbReference>
<evidence type="ECO:0000256" key="3">
    <source>
        <dbReference type="ARBA" id="ARBA00022737"/>
    </source>
</evidence>
<evidence type="ECO:0000313" key="7">
    <source>
        <dbReference type="EMBL" id="QOY91082.1"/>
    </source>
</evidence>
<reference evidence="7 8" key="1">
    <citation type="submission" date="2020-10" db="EMBL/GenBank/DDBJ databases">
        <title>Complete genome sequence of Paludibaculum fermentans P105T, a facultatively anaerobic acidobacterium capable of dissimilatory Fe(III) reduction.</title>
        <authorList>
            <person name="Dedysh S.N."/>
            <person name="Beletsky A.V."/>
            <person name="Kulichevskaya I.S."/>
            <person name="Mardanov A.V."/>
            <person name="Ravin N.V."/>
        </authorList>
    </citation>
    <scope>NUCLEOTIDE SEQUENCE [LARGE SCALE GENOMIC DNA]</scope>
    <source>
        <strain evidence="7 8">P105</strain>
    </source>
</reference>
<evidence type="ECO:0000256" key="2">
    <source>
        <dbReference type="ARBA" id="ARBA00009755"/>
    </source>
</evidence>
<dbReference type="NCBIfam" id="TIGR01787">
    <property type="entry name" value="squalene_cyclas"/>
    <property type="match status" value="1"/>
</dbReference>
<sequence>MSPGLQVEDALLTASAKAARSASEYLLSRQDPAGYWWGDLTADSTLESDWLLLLLWLHPPKNGQWVPPDRAKVDRAVASILARQNADGGFAIFAKGPSECSASVKAYFALKLAGLGVDDTRMSRLRERILSLGGIQAANSYVKINMALFGLFPRQHVPSVPPEIMLLPANLLYEMSSWTRAIVVPLSIVQANTLGKPRPVPDGFDLSELFKPGADITFHKADSFFSWKNGFLMADKLVKVWERQAPGSIRAKAIGKAKDWILERFRHSEGLAAIYPSMQYAIMALDSLGYTADSPERVEAQKQFDALLVDDGKRFFFQPCFSPVWDTAIAAYSLGVGGFAPDDRMKQCGDWLLSKEVRQKGDWSVKRPDTQPSGWYFEFANEFYPDIDDTAMVLLALWHTRSSRQGEFDAAAGRAIDWLLAMQSKDGGWAAFDVDNDTHSLSEVPFADHNAMLDPTCPDITGRVLEALCLWGVSQDSPAVRRGVQYLRKSQEPDGSWYGRWGVDYIYGTFLALRGLRAAGYDEREAEVLRAGEWLRSVQNADGGWGESCESYARNTFVGAESTASQTAWAVLGLLAGGDTTSESVHLGIDFLVRNQRPDGGWDEDLATGTGFPRVFYLTYHLYRHSFPALALAEYMKIKGGRGAGHP</sequence>
<feature type="domain" description="Squalene cyclase C-terminal" evidence="5">
    <location>
        <begin position="322"/>
        <end position="636"/>
    </location>
</feature>
<dbReference type="GO" id="GO:0016104">
    <property type="term" value="P:triterpenoid biosynthetic process"/>
    <property type="evidence" value="ECO:0007669"/>
    <property type="project" value="InterPro"/>
</dbReference>
<keyword evidence="8" id="KW-1185">Reference proteome</keyword>
<dbReference type="GO" id="GO:0005811">
    <property type="term" value="C:lipid droplet"/>
    <property type="evidence" value="ECO:0007669"/>
    <property type="project" value="InterPro"/>
</dbReference>
<comment type="pathway">
    <text evidence="1">Secondary metabolite biosynthesis; hopanoid biosynthesis.</text>
</comment>
<evidence type="ECO:0000256" key="1">
    <source>
        <dbReference type="ARBA" id="ARBA00004999"/>
    </source>
</evidence>
<dbReference type="EMBL" id="CP063849">
    <property type="protein sequence ID" value="QOY91082.1"/>
    <property type="molecule type" value="Genomic_DNA"/>
</dbReference>
<protein>
    <submittedName>
        <fullName evidence="7">Squalene--hopene cyclase</fullName>
        <ecNumber evidence="7">5.4.99.17</ecNumber>
    </submittedName>
</protein>
<keyword evidence="3" id="KW-0677">Repeat</keyword>
<proteinExistence type="inferred from homology"/>
<gene>
    <name evidence="7" type="primary">shc</name>
    <name evidence="7" type="ORF">IRI77_14385</name>
</gene>
<dbReference type="GO" id="GO:0051007">
    <property type="term" value="F:squalene-hopene cyclase activity"/>
    <property type="evidence" value="ECO:0007669"/>
    <property type="project" value="UniProtKB-EC"/>
</dbReference>
<feature type="domain" description="Squalene cyclase N-terminal" evidence="6">
    <location>
        <begin position="21"/>
        <end position="311"/>
    </location>
</feature>
<evidence type="ECO:0000259" key="5">
    <source>
        <dbReference type="Pfam" id="PF13243"/>
    </source>
</evidence>
<dbReference type="RefSeq" id="WP_194452737.1">
    <property type="nucleotide sequence ID" value="NZ_CP063849.1"/>
</dbReference>
<dbReference type="UniPathway" id="UPA00337"/>
<dbReference type="PROSITE" id="PS01074">
    <property type="entry name" value="TERPENE_SYNTHASES"/>
    <property type="match status" value="1"/>
</dbReference>
<dbReference type="InterPro" id="IPR032697">
    <property type="entry name" value="SQ_cyclase_N"/>
</dbReference>
<name>A0A7S7NWG6_PALFE</name>
<organism evidence="7 8">
    <name type="scientific">Paludibaculum fermentans</name>
    <dbReference type="NCBI Taxonomy" id="1473598"/>
    <lineage>
        <taxon>Bacteria</taxon>
        <taxon>Pseudomonadati</taxon>
        <taxon>Acidobacteriota</taxon>
        <taxon>Terriglobia</taxon>
        <taxon>Bryobacterales</taxon>
        <taxon>Bryobacteraceae</taxon>
        <taxon>Paludibaculum</taxon>
    </lineage>
</organism>
<dbReference type="EC" id="5.4.99.17" evidence="7"/>
<dbReference type="SFLD" id="SFLDG01016">
    <property type="entry name" value="Prenyltransferase_Like_2"/>
    <property type="match status" value="1"/>
</dbReference>
<dbReference type="Pfam" id="PF13249">
    <property type="entry name" value="SQHop_cyclase_N"/>
    <property type="match status" value="1"/>
</dbReference>
<dbReference type="InterPro" id="IPR032696">
    <property type="entry name" value="SQ_cyclase_C"/>
</dbReference>
<keyword evidence="4 7" id="KW-0413">Isomerase</keyword>
<dbReference type="InterPro" id="IPR018333">
    <property type="entry name" value="Squalene_cyclase"/>
</dbReference>